<evidence type="ECO:0000313" key="1">
    <source>
        <dbReference type="EMBL" id="AES90961.1"/>
    </source>
</evidence>
<keyword evidence="3" id="KW-1185">Reference proteome</keyword>
<dbReference type="Proteomes" id="UP000002051">
    <property type="component" value="Chromosome 4"/>
</dbReference>
<organism evidence="1 3">
    <name type="scientific">Medicago truncatula</name>
    <name type="common">Barrel medic</name>
    <name type="synonym">Medicago tribuloides</name>
    <dbReference type="NCBI Taxonomy" id="3880"/>
    <lineage>
        <taxon>Eukaryota</taxon>
        <taxon>Viridiplantae</taxon>
        <taxon>Streptophyta</taxon>
        <taxon>Embryophyta</taxon>
        <taxon>Tracheophyta</taxon>
        <taxon>Spermatophyta</taxon>
        <taxon>Magnoliopsida</taxon>
        <taxon>eudicotyledons</taxon>
        <taxon>Gunneridae</taxon>
        <taxon>Pentapetalae</taxon>
        <taxon>rosids</taxon>
        <taxon>fabids</taxon>
        <taxon>Fabales</taxon>
        <taxon>Fabaceae</taxon>
        <taxon>Papilionoideae</taxon>
        <taxon>50 kb inversion clade</taxon>
        <taxon>NPAAA clade</taxon>
        <taxon>Hologalegina</taxon>
        <taxon>IRL clade</taxon>
        <taxon>Trifolieae</taxon>
        <taxon>Medicago</taxon>
    </lineage>
</organism>
<dbReference type="HOGENOM" id="CLU_2761613_0_0_1"/>
<dbReference type="EMBL" id="CM001220">
    <property type="protein sequence ID" value="AES90961.1"/>
    <property type="molecule type" value="Genomic_DNA"/>
</dbReference>
<dbReference type="PaxDb" id="3880-AES90961"/>
<accession>G7JK49</accession>
<evidence type="ECO:0000313" key="3">
    <source>
        <dbReference type="Proteomes" id="UP000002051"/>
    </source>
</evidence>
<dbReference type="AlphaFoldDB" id="G7JK49"/>
<dbReference type="OMA" id="KRCLFAC"/>
<gene>
    <name evidence="1" type="ordered locus">MTR_4g101700</name>
</gene>
<proteinExistence type="predicted"/>
<reference evidence="1 3" key="2">
    <citation type="journal article" date="2014" name="BMC Genomics">
        <title>An improved genome release (version Mt4.0) for the model legume Medicago truncatula.</title>
        <authorList>
            <person name="Tang H."/>
            <person name="Krishnakumar V."/>
            <person name="Bidwell S."/>
            <person name="Rosen B."/>
            <person name="Chan A."/>
            <person name="Zhou S."/>
            <person name="Gentzbittel L."/>
            <person name="Childs K.L."/>
            <person name="Yandell M."/>
            <person name="Gundlach H."/>
            <person name="Mayer K.F."/>
            <person name="Schwartz D.C."/>
            <person name="Town C.D."/>
        </authorList>
    </citation>
    <scope>GENOME REANNOTATION</scope>
    <source>
        <strain evidence="2 3">cv. Jemalong A17</strain>
    </source>
</reference>
<reference evidence="2" key="3">
    <citation type="submission" date="2015-04" db="UniProtKB">
        <authorList>
            <consortium name="EnsemblPlants"/>
        </authorList>
    </citation>
    <scope>IDENTIFICATION</scope>
    <source>
        <strain evidence="2">cv. Jemalong A17</strain>
    </source>
</reference>
<dbReference type="EnsemblPlants" id="AES90961">
    <property type="protein sequence ID" value="AES90961"/>
    <property type="gene ID" value="MTR_4g101700"/>
</dbReference>
<evidence type="ECO:0000313" key="2">
    <source>
        <dbReference type="EnsemblPlants" id="AES90961"/>
    </source>
</evidence>
<name>G7JK49_MEDTR</name>
<protein>
    <submittedName>
        <fullName evidence="1 2">Uncharacterized protein</fullName>
    </submittedName>
</protein>
<sequence>MEVESKFSKVAPPIFDGEIYDLRAVRVGIYKYMFVCRCLKNSIFIGIVTHKTVKIIWNYIKEKYEGDERI</sequence>
<reference evidence="1 3" key="1">
    <citation type="journal article" date="2011" name="Nature">
        <title>The Medicago genome provides insight into the evolution of rhizobial symbioses.</title>
        <authorList>
            <person name="Young N.D."/>
            <person name="Debelle F."/>
            <person name="Oldroyd G.E."/>
            <person name="Geurts R."/>
            <person name="Cannon S.B."/>
            <person name="Udvardi M.K."/>
            <person name="Benedito V.A."/>
            <person name="Mayer K.F."/>
            <person name="Gouzy J."/>
            <person name="Schoof H."/>
            <person name="Van de Peer Y."/>
            <person name="Proost S."/>
            <person name="Cook D.R."/>
            <person name="Meyers B.C."/>
            <person name="Spannagl M."/>
            <person name="Cheung F."/>
            <person name="De Mita S."/>
            <person name="Krishnakumar V."/>
            <person name="Gundlach H."/>
            <person name="Zhou S."/>
            <person name="Mudge J."/>
            <person name="Bharti A.K."/>
            <person name="Murray J.D."/>
            <person name="Naoumkina M.A."/>
            <person name="Rosen B."/>
            <person name="Silverstein K.A."/>
            <person name="Tang H."/>
            <person name="Rombauts S."/>
            <person name="Zhao P.X."/>
            <person name="Zhou P."/>
            <person name="Barbe V."/>
            <person name="Bardou P."/>
            <person name="Bechner M."/>
            <person name="Bellec A."/>
            <person name="Berger A."/>
            <person name="Berges H."/>
            <person name="Bidwell S."/>
            <person name="Bisseling T."/>
            <person name="Choisne N."/>
            <person name="Couloux A."/>
            <person name="Denny R."/>
            <person name="Deshpande S."/>
            <person name="Dai X."/>
            <person name="Doyle J.J."/>
            <person name="Dudez A.M."/>
            <person name="Farmer A.D."/>
            <person name="Fouteau S."/>
            <person name="Franken C."/>
            <person name="Gibelin C."/>
            <person name="Gish J."/>
            <person name="Goldstein S."/>
            <person name="Gonzalez A.J."/>
            <person name="Green P.J."/>
            <person name="Hallab A."/>
            <person name="Hartog M."/>
            <person name="Hua A."/>
            <person name="Humphray S.J."/>
            <person name="Jeong D.H."/>
            <person name="Jing Y."/>
            <person name="Jocker A."/>
            <person name="Kenton S.M."/>
            <person name="Kim D.J."/>
            <person name="Klee K."/>
            <person name="Lai H."/>
            <person name="Lang C."/>
            <person name="Lin S."/>
            <person name="Macmil S.L."/>
            <person name="Magdelenat G."/>
            <person name="Matthews L."/>
            <person name="McCorrison J."/>
            <person name="Monaghan E.L."/>
            <person name="Mun J.H."/>
            <person name="Najar F.Z."/>
            <person name="Nicholson C."/>
            <person name="Noirot C."/>
            <person name="O'Bleness M."/>
            <person name="Paule C.R."/>
            <person name="Poulain J."/>
            <person name="Prion F."/>
            <person name="Qin B."/>
            <person name="Qu C."/>
            <person name="Retzel E.F."/>
            <person name="Riddle C."/>
            <person name="Sallet E."/>
            <person name="Samain S."/>
            <person name="Samson N."/>
            <person name="Sanders I."/>
            <person name="Saurat O."/>
            <person name="Scarpelli C."/>
            <person name="Schiex T."/>
            <person name="Segurens B."/>
            <person name="Severin A.J."/>
            <person name="Sherrier D.J."/>
            <person name="Shi R."/>
            <person name="Sims S."/>
            <person name="Singer S.R."/>
            <person name="Sinharoy S."/>
            <person name="Sterck L."/>
            <person name="Viollet A."/>
            <person name="Wang B.B."/>
            <person name="Wang K."/>
            <person name="Wang M."/>
            <person name="Wang X."/>
            <person name="Warfsmann J."/>
            <person name="Weissenbach J."/>
            <person name="White D.D."/>
            <person name="White J.D."/>
            <person name="Wiley G.B."/>
            <person name="Wincker P."/>
            <person name="Xing Y."/>
            <person name="Yang L."/>
            <person name="Yao Z."/>
            <person name="Ying F."/>
            <person name="Zhai J."/>
            <person name="Zhou L."/>
            <person name="Zuber A."/>
            <person name="Denarie J."/>
            <person name="Dixon R.A."/>
            <person name="May G.D."/>
            <person name="Schwartz D.C."/>
            <person name="Rogers J."/>
            <person name="Quetier F."/>
            <person name="Town C.D."/>
            <person name="Roe B.A."/>
        </authorList>
    </citation>
    <scope>NUCLEOTIDE SEQUENCE [LARGE SCALE GENOMIC DNA]</scope>
    <source>
        <strain evidence="1">A17</strain>
        <strain evidence="2 3">cv. Jemalong A17</strain>
    </source>
</reference>